<name>E3LYG1_CAERE</name>
<dbReference type="PANTHER" id="PTHR48014">
    <property type="entry name" value="SERINE/THREONINE-PROTEIN KINASE FRAY2"/>
    <property type="match status" value="1"/>
</dbReference>
<dbReference type="Gene3D" id="3.30.200.20">
    <property type="entry name" value="Phosphorylase Kinase, domain 1"/>
    <property type="match status" value="1"/>
</dbReference>
<dbReference type="OrthoDB" id="840771at2759"/>
<dbReference type="InParanoid" id="E3LYG1"/>
<evidence type="ECO:0000256" key="1">
    <source>
        <dbReference type="ARBA" id="ARBA00008874"/>
    </source>
</evidence>
<dbReference type="STRING" id="31234.E3LYG1"/>
<dbReference type="PANTHER" id="PTHR48014:SF21">
    <property type="entry name" value="SERINE_THREONINE-PROTEIN KINASE FRAY2"/>
    <property type="match status" value="1"/>
</dbReference>
<organism evidence="4">
    <name type="scientific">Caenorhabditis remanei</name>
    <name type="common">Caenorhabditis vulgaris</name>
    <dbReference type="NCBI Taxonomy" id="31234"/>
    <lineage>
        <taxon>Eukaryota</taxon>
        <taxon>Metazoa</taxon>
        <taxon>Ecdysozoa</taxon>
        <taxon>Nematoda</taxon>
        <taxon>Chromadorea</taxon>
        <taxon>Rhabditida</taxon>
        <taxon>Rhabditina</taxon>
        <taxon>Rhabditomorpha</taxon>
        <taxon>Rhabditoidea</taxon>
        <taxon>Rhabditidae</taxon>
        <taxon>Peloderinae</taxon>
        <taxon>Caenorhabditis</taxon>
    </lineage>
</organism>
<evidence type="ECO:0000313" key="3">
    <source>
        <dbReference type="EMBL" id="EFO86651.1"/>
    </source>
</evidence>
<dbReference type="InterPro" id="IPR011009">
    <property type="entry name" value="Kinase-like_dom_sf"/>
</dbReference>
<dbReference type="PROSITE" id="PS50011">
    <property type="entry name" value="PROTEIN_KINASE_DOM"/>
    <property type="match status" value="1"/>
</dbReference>
<keyword evidence="4" id="KW-1185">Reference proteome</keyword>
<feature type="domain" description="Protein kinase" evidence="2">
    <location>
        <begin position="48"/>
        <end position="337"/>
    </location>
</feature>
<proteinExistence type="inferred from homology"/>
<dbReference type="Gene3D" id="1.10.510.10">
    <property type="entry name" value="Transferase(Phosphotransferase) domain 1"/>
    <property type="match status" value="1"/>
</dbReference>
<dbReference type="FunCoup" id="E3LYG1">
    <property type="interactions" value="1868"/>
</dbReference>
<dbReference type="SUPFAM" id="SSF56112">
    <property type="entry name" value="Protein kinase-like (PK-like)"/>
    <property type="match status" value="1"/>
</dbReference>
<dbReference type="InterPro" id="IPR047173">
    <property type="entry name" value="STRAD_A/B-like"/>
</dbReference>
<evidence type="ECO:0000313" key="4">
    <source>
        <dbReference type="Proteomes" id="UP000008281"/>
    </source>
</evidence>
<dbReference type="GO" id="GO:0045202">
    <property type="term" value="C:synapse"/>
    <property type="evidence" value="ECO:0007669"/>
    <property type="project" value="EnsemblMetazoa"/>
</dbReference>
<dbReference type="GO" id="GO:0050808">
    <property type="term" value="P:synapse organization"/>
    <property type="evidence" value="ECO:0007669"/>
    <property type="project" value="EnsemblMetazoa"/>
</dbReference>
<dbReference type="GO" id="GO:0004672">
    <property type="term" value="F:protein kinase activity"/>
    <property type="evidence" value="ECO:0007669"/>
    <property type="project" value="InterPro"/>
</dbReference>
<dbReference type="GO" id="GO:0044297">
    <property type="term" value="C:cell body"/>
    <property type="evidence" value="ECO:0007669"/>
    <property type="project" value="EnsemblMetazoa"/>
</dbReference>
<dbReference type="Proteomes" id="UP000008281">
    <property type="component" value="Unassembled WGS sequence"/>
</dbReference>
<gene>
    <name evidence="3" type="primary">Cre-strd-1</name>
    <name evidence="3" type="ORF">CRE_04642</name>
</gene>
<dbReference type="GO" id="GO:0006611">
    <property type="term" value="P:protein export from nucleus"/>
    <property type="evidence" value="ECO:0007669"/>
    <property type="project" value="TreeGrafter"/>
</dbReference>
<dbReference type="InterPro" id="IPR000719">
    <property type="entry name" value="Prot_kinase_dom"/>
</dbReference>
<dbReference type="HOGENOM" id="CLU_000288_63_23_1"/>
<sequence>MANVSILYTTSATSLAPNVAFSRTTDSKVQPTTITESSGVPNLKVSGFDCIRYMGTCNGGHIYLGRQQRRFKEFVAIKKFSIDEIDDYTAIAYVAFFQRETAHLRLLSHQNIIELKESFVFEKSIYQITPAMNLGSLFDIVCEYKKWGINEKATAGITVQVLDALIYLHQKRYIHRDVKPKHILIDSKGNVKLTGFRFMIELNHHLDCVFDYDTHLQNQIYYLAPEVLAQNMHGYTAKSDIYMLGISICEAINGVMPFAELEPLEMLLRKLNGQVPRPVDKLSLQDDENMGIDITLRPQEHLTRQFSGEMHAFIANCLNYEPQQRSSASDLKDSDWLTMKNIKGVGPKELSQELQLDYSHFDLSLWEQEPVMPSEPEQKFETAFDYTSIS</sequence>
<dbReference type="GO" id="GO:0007163">
    <property type="term" value="P:establishment or maintenance of cell polarity"/>
    <property type="evidence" value="ECO:0007669"/>
    <property type="project" value="EnsemblMetazoa"/>
</dbReference>
<dbReference type="GO" id="GO:0043055">
    <property type="term" value="P:maintenance of dauer"/>
    <property type="evidence" value="ECO:0007669"/>
    <property type="project" value="EnsemblMetazoa"/>
</dbReference>
<reference evidence="3" key="1">
    <citation type="submission" date="2007-07" db="EMBL/GenBank/DDBJ databases">
        <title>PCAP assembly of the Caenorhabditis remanei genome.</title>
        <authorList>
            <consortium name="The Caenorhabditis remanei Sequencing Consortium"/>
            <person name="Wilson R.K."/>
        </authorList>
    </citation>
    <scope>NUCLEOTIDE SEQUENCE [LARGE SCALE GENOMIC DNA]</scope>
    <source>
        <strain evidence="3">PB4641</strain>
    </source>
</reference>
<dbReference type="GO" id="GO:0005938">
    <property type="term" value="C:cell cortex"/>
    <property type="evidence" value="ECO:0007669"/>
    <property type="project" value="EnsemblMetazoa"/>
</dbReference>
<dbReference type="EMBL" id="DS268419">
    <property type="protein sequence ID" value="EFO86651.1"/>
    <property type="molecule type" value="Genomic_DNA"/>
</dbReference>
<dbReference type="GO" id="GO:0005634">
    <property type="term" value="C:nucleus"/>
    <property type="evidence" value="ECO:0007669"/>
    <property type="project" value="EnsemblMetazoa"/>
</dbReference>
<dbReference type="GO" id="GO:1902554">
    <property type="term" value="C:serine/threonine protein kinase complex"/>
    <property type="evidence" value="ECO:0007669"/>
    <property type="project" value="TreeGrafter"/>
</dbReference>
<evidence type="ECO:0000259" key="2">
    <source>
        <dbReference type="PROSITE" id="PS50011"/>
    </source>
</evidence>
<dbReference type="GO" id="GO:0043005">
    <property type="term" value="C:neuron projection"/>
    <property type="evidence" value="ECO:0007669"/>
    <property type="project" value="EnsemblMetazoa"/>
</dbReference>
<dbReference type="GO" id="GO:0043539">
    <property type="term" value="F:protein serine/threonine kinase activator activity"/>
    <property type="evidence" value="ECO:0007669"/>
    <property type="project" value="EnsemblMetazoa"/>
</dbReference>
<dbReference type="GO" id="GO:0019901">
    <property type="term" value="F:protein kinase binding"/>
    <property type="evidence" value="ECO:0007669"/>
    <property type="project" value="EnsemblMetazoa"/>
</dbReference>
<dbReference type="Pfam" id="PF00069">
    <property type="entry name" value="Pkinase"/>
    <property type="match status" value="1"/>
</dbReference>
<dbReference type="GO" id="GO:1904746">
    <property type="term" value="P:negative regulation of apoptotic process involved in development"/>
    <property type="evidence" value="ECO:0007669"/>
    <property type="project" value="EnsemblMetazoa"/>
</dbReference>
<dbReference type="AlphaFoldDB" id="E3LYG1"/>
<protein>
    <submittedName>
        <fullName evidence="3">CRE-STRD-1 protein</fullName>
    </submittedName>
</protein>
<dbReference type="GO" id="GO:0035418">
    <property type="term" value="P:protein localization to synapse"/>
    <property type="evidence" value="ECO:0007669"/>
    <property type="project" value="EnsemblMetazoa"/>
</dbReference>
<dbReference type="GO" id="GO:0055059">
    <property type="term" value="P:asymmetric neuroblast division"/>
    <property type="evidence" value="ECO:0007669"/>
    <property type="project" value="EnsemblMetazoa"/>
</dbReference>
<dbReference type="eggNOG" id="KOG0582">
    <property type="taxonomic scope" value="Eukaryota"/>
</dbReference>
<dbReference type="OMA" id="INGVMPF"/>
<comment type="similarity">
    <text evidence="1">Belongs to the protein kinase superfamily. STE Ser/Thr protein kinase family. STE20 subfamily.</text>
</comment>
<accession>E3LYG1</accession>
<dbReference type="GO" id="GO:0005524">
    <property type="term" value="F:ATP binding"/>
    <property type="evidence" value="ECO:0007669"/>
    <property type="project" value="InterPro"/>
</dbReference>